<evidence type="ECO:0000256" key="1">
    <source>
        <dbReference type="SAM" id="MobiDB-lite"/>
    </source>
</evidence>
<dbReference type="EnsemblPlants" id="Bra017555.1">
    <property type="protein sequence ID" value="Bra017555.1-P"/>
    <property type="gene ID" value="Bra017555"/>
</dbReference>
<reference evidence="2 3" key="2">
    <citation type="journal article" date="2018" name="Hortic Res">
        <title>Improved Brassica rapa reference genome by single-molecule sequencing and chromosome conformation capture technologies.</title>
        <authorList>
            <person name="Zhang L."/>
            <person name="Cai X."/>
            <person name="Wu J."/>
            <person name="Liu M."/>
            <person name="Grob S."/>
            <person name="Cheng F."/>
            <person name="Liang J."/>
            <person name="Cai C."/>
            <person name="Liu Z."/>
            <person name="Liu B."/>
            <person name="Wang F."/>
            <person name="Li S."/>
            <person name="Liu F."/>
            <person name="Li X."/>
            <person name="Cheng L."/>
            <person name="Yang W."/>
            <person name="Li M.H."/>
            <person name="Grossniklaus U."/>
            <person name="Zheng H."/>
            <person name="Wang X."/>
        </authorList>
    </citation>
    <scope>NUCLEOTIDE SEQUENCE [LARGE SCALE GENOMIC DNA]</scope>
    <source>
        <strain evidence="2 3">cv. Chiifu-401-42</strain>
    </source>
</reference>
<reference evidence="2 3" key="1">
    <citation type="journal article" date="2011" name="Nat. Genet.">
        <title>The genome of the mesopolyploid crop species Brassica rapa.</title>
        <authorList>
            <consortium name="Brassica rapa Genome Sequencing Project Consortium"/>
            <person name="Wang X."/>
            <person name="Wang H."/>
            <person name="Wang J."/>
            <person name="Sun R."/>
            <person name="Wu J."/>
            <person name="Liu S."/>
            <person name="Bai Y."/>
            <person name="Mun J.H."/>
            <person name="Bancroft I."/>
            <person name="Cheng F."/>
            <person name="Huang S."/>
            <person name="Li X."/>
            <person name="Hua W."/>
            <person name="Wang J."/>
            <person name="Wang X."/>
            <person name="Freeling M."/>
            <person name="Pires J.C."/>
            <person name="Paterson A.H."/>
            <person name="Chalhoub B."/>
            <person name="Wang B."/>
            <person name="Hayward A."/>
            <person name="Sharpe A.G."/>
            <person name="Park B.S."/>
            <person name="Weisshaar B."/>
            <person name="Liu B."/>
            <person name="Li B."/>
            <person name="Liu B."/>
            <person name="Tong C."/>
            <person name="Song C."/>
            <person name="Duran C."/>
            <person name="Peng C."/>
            <person name="Geng C."/>
            <person name="Koh C."/>
            <person name="Lin C."/>
            <person name="Edwards D."/>
            <person name="Mu D."/>
            <person name="Shen D."/>
            <person name="Soumpourou E."/>
            <person name="Li F."/>
            <person name="Fraser F."/>
            <person name="Conant G."/>
            <person name="Lassalle G."/>
            <person name="King G.J."/>
            <person name="Bonnema G."/>
            <person name="Tang H."/>
            <person name="Wang H."/>
            <person name="Belcram H."/>
            <person name="Zhou H."/>
            <person name="Hirakawa H."/>
            <person name="Abe H."/>
            <person name="Guo H."/>
            <person name="Wang H."/>
            <person name="Jin H."/>
            <person name="Parkin I.A."/>
            <person name="Batley J."/>
            <person name="Kim J.S."/>
            <person name="Just J."/>
            <person name="Li J."/>
            <person name="Xu J."/>
            <person name="Deng J."/>
            <person name="Kim J.A."/>
            <person name="Li J."/>
            <person name="Yu J."/>
            <person name="Meng J."/>
            <person name="Wang J."/>
            <person name="Min J."/>
            <person name="Poulain J."/>
            <person name="Wang J."/>
            <person name="Hatakeyama K."/>
            <person name="Wu K."/>
            <person name="Wang L."/>
            <person name="Fang L."/>
            <person name="Trick M."/>
            <person name="Links M.G."/>
            <person name="Zhao M."/>
            <person name="Jin M."/>
            <person name="Ramchiary N."/>
            <person name="Drou N."/>
            <person name="Berkman P.J."/>
            <person name="Cai Q."/>
            <person name="Huang Q."/>
            <person name="Li R."/>
            <person name="Tabata S."/>
            <person name="Cheng S."/>
            <person name="Zhang S."/>
            <person name="Zhang S."/>
            <person name="Huang S."/>
            <person name="Sato S."/>
            <person name="Sun S."/>
            <person name="Kwon S.J."/>
            <person name="Choi S.R."/>
            <person name="Lee T.H."/>
            <person name="Fan W."/>
            <person name="Zhao X."/>
            <person name="Tan X."/>
            <person name="Xu X."/>
            <person name="Wang Y."/>
            <person name="Qiu Y."/>
            <person name="Yin Y."/>
            <person name="Li Y."/>
            <person name="Du Y."/>
            <person name="Liao Y."/>
            <person name="Lim Y."/>
            <person name="Narusaka Y."/>
            <person name="Wang Y."/>
            <person name="Wang Z."/>
            <person name="Li Z."/>
            <person name="Wang Z."/>
            <person name="Xiong Z."/>
            <person name="Zhang Z."/>
        </authorList>
    </citation>
    <scope>NUCLEOTIDE SEQUENCE [LARGE SCALE GENOMIC DNA]</scope>
    <source>
        <strain evidence="2 3">cv. Chiifu-401-42</strain>
    </source>
</reference>
<proteinExistence type="predicted"/>
<evidence type="ECO:0000313" key="2">
    <source>
        <dbReference type="EnsemblPlants" id="Bra017555.1-P"/>
    </source>
</evidence>
<dbReference type="AlphaFoldDB" id="M4DM24"/>
<keyword evidence="3" id="KW-1185">Reference proteome</keyword>
<evidence type="ECO:0000313" key="3">
    <source>
        <dbReference type="Proteomes" id="UP000011750"/>
    </source>
</evidence>
<organism evidence="2 3">
    <name type="scientific">Brassica campestris</name>
    <name type="common">Field mustard</name>
    <dbReference type="NCBI Taxonomy" id="3711"/>
    <lineage>
        <taxon>Eukaryota</taxon>
        <taxon>Viridiplantae</taxon>
        <taxon>Streptophyta</taxon>
        <taxon>Embryophyta</taxon>
        <taxon>Tracheophyta</taxon>
        <taxon>Spermatophyta</taxon>
        <taxon>Magnoliopsida</taxon>
        <taxon>eudicotyledons</taxon>
        <taxon>Gunneridae</taxon>
        <taxon>Pentapetalae</taxon>
        <taxon>rosids</taxon>
        <taxon>malvids</taxon>
        <taxon>Brassicales</taxon>
        <taxon>Brassicaceae</taxon>
        <taxon>Brassiceae</taxon>
        <taxon>Brassica</taxon>
    </lineage>
</organism>
<dbReference type="HOGENOM" id="CLU_1752314_0_0_1"/>
<sequence length="149" mass="16171">MPPLETPISGACTNLPTVAPGEEASTRKKSKHAQTYDGEDSDSEPEPDKEASDGAARAESPMIAHLHQFFSDILDAMQFMQPSSNQARLLRSDRARAKLGLYVATEHAYCSVATWPPSSSQARSLRSDRARVLPGRYVATQIEPSLVAS</sequence>
<feature type="region of interest" description="Disordered" evidence="1">
    <location>
        <begin position="1"/>
        <end position="58"/>
    </location>
</feature>
<accession>M4DM24</accession>
<dbReference type="Gramene" id="Bra017555.1">
    <property type="protein sequence ID" value="Bra017555.1-P"/>
    <property type="gene ID" value="Bra017555"/>
</dbReference>
<dbReference type="InParanoid" id="M4DM24"/>
<dbReference type="Proteomes" id="UP000011750">
    <property type="component" value="Chromosome A09"/>
</dbReference>
<name>M4DM24_BRACM</name>
<reference evidence="2" key="3">
    <citation type="submission" date="2023-03" db="UniProtKB">
        <authorList>
            <consortium name="EnsemblPlants"/>
        </authorList>
    </citation>
    <scope>IDENTIFICATION</scope>
    <source>
        <strain evidence="2">cv. Chiifu-401-42</strain>
    </source>
</reference>
<protein>
    <submittedName>
        <fullName evidence="2">Uncharacterized protein</fullName>
    </submittedName>
</protein>